<keyword evidence="1" id="KW-0472">Membrane</keyword>
<sequence>MTAASAARRTARGNRWGLVLAGVVLVALAVPALAAGRGLLGQGAAAEELDAVGAAGAWLPYAVLAAAVVVGLLALRWIFVQGRTGAVRRLVVDPESRSGTTEMPAGAARSAFEEAVGEYAGVRRARLRMTASARAPHVRLDLTVDEDADVPALWRRVRAEALEDLRSALDLDGLPAVVRMSMVPPPKNPRRTLA</sequence>
<evidence type="ECO:0000313" key="3">
    <source>
        <dbReference type="Proteomes" id="UP000292235"/>
    </source>
</evidence>
<evidence type="ECO:0000313" key="2">
    <source>
        <dbReference type="EMBL" id="QBI52719.1"/>
    </source>
</evidence>
<feature type="transmembrane region" description="Helical" evidence="1">
    <location>
        <begin position="58"/>
        <end position="79"/>
    </location>
</feature>
<proteinExistence type="predicted"/>
<organism evidence="2 3">
    <name type="scientific">Streptomonospora litoralis</name>
    <dbReference type="NCBI Taxonomy" id="2498135"/>
    <lineage>
        <taxon>Bacteria</taxon>
        <taxon>Bacillati</taxon>
        <taxon>Actinomycetota</taxon>
        <taxon>Actinomycetes</taxon>
        <taxon>Streptosporangiales</taxon>
        <taxon>Nocardiopsidaceae</taxon>
        <taxon>Streptomonospora</taxon>
    </lineage>
</organism>
<protein>
    <recommendedName>
        <fullName evidence="4">Alkaline shock response membrane anchor protein AmaP</fullName>
    </recommendedName>
</protein>
<evidence type="ECO:0008006" key="4">
    <source>
        <dbReference type="Google" id="ProtNLM"/>
    </source>
</evidence>
<reference evidence="2 3" key="1">
    <citation type="submission" date="2019-02" db="EMBL/GenBank/DDBJ databases">
        <authorList>
            <person name="Khodamoradi S."/>
            <person name="Hahnke R.L."/>
            <person name="Kaempfer P."/>
            <person name="Schumann P."/>
            <person name="Rohde M."/>
            <person name="Steinert M."/>
            <person name="Luzhetskyy A."/>
            <person name="Wink J."/>
            <person name="Ruckert C."/>
        </authorList>
    </citation>
    <scope>NUCLEOTIDE SEQUENCE [LARGE SCALE GENOMIC DNA]</scope>
    <source>
        <strain evidence="2 3">M2</strain>
    </source>
</reference>
<dbReference type="RefSeq" id="WP_207391427.1">
    <property type="nucleotide sequence ID" value="NZ_CP036455.1"/>
</dbReference>
<dbReference type="EMBL" id="CP036455">
    <property type="protein sequence ID" value="QBI52719.1"/>
    <property type="molecule type" value="Genomic_DNA"/>
</dbReference>
<keyword evidence="3" id="KW-1185">Reference proteome</keyword>
<evidence type="ECO:0000256" key="1">
    <source>
        <dbReference type="SAM" id="Phobius"/>
    </source>
</evidence>
<accession>A0A4P6Q1N0</accession>
<gene>
    <name evidence="2" type="ORF">EKD16_04560</name>
</gene>
<dbReference type="Proteomes" id="UP000292235">
    <property type="component" value="Chromosome"/>
</dbReference>
<dbReference type="AlphaFoldDB" id="A0A4P6Q1N0"/>
<dbReference type="KEGG" id="strr:EKD16_04560"/>
<name>A0A4P6Q1N0_9ACTN</name>
<keyword evidence="1" id="KW-1133">Transmembrane helix</keyword>
<keyword evidence="1" id="KW-0812">Transmembrane</keyword>